<name>A0A2Z6QYQ0_9GLOM</name>
<reference evidence="1 2" key="1">
    <citation type="submission" date="2017-11" db="EMBL/GenBank/DDBJ databases">
        <title>The genome of Rhizophagus clarus HR1 reveals common genetic basis of auxotrophy among arbuscular mycorrhizal fungi.</title>
        <authorList>
            <person name="Kobayashi Y."/>
        </authorList>
    </citation>
    <scope>NUCLEOTIDE SEQUENCE [LARGE SCALE GENOMIC DNA]</scope>
    <source>
        <strain evidence="1 2">HR1</strain>
    </source>
</reference>
<accession>A0A2Z6QYQ0</accession>
<gene>
    <name evidence="1" type="ORF">RclHR1_00180047</name>
</gene>
<evidence type="ECO:0000313" key="2">
    <source>
        <dbReference type="Proteomes" id="UP000247702"/>
    </source>
</evidence>
<keyword evidence="2" id="KW-1185">Reference proteome</keyword>
<evidence type="ECO:0000313" key="1">
    <source>
        <dbReference type="EMBL" id="GBB90909.1"/>
    </source>
</evidence>
<comment type="caution">
    <text evidence="1">The sequence shown here is derived from an EMBL/GenBank/DDBJ whole genome shotgun (WGS) entry which is preliminary data.</text>
</comment>
<protein>
    <submittedName>
        <fullName evidence="1">Uncharacterized protein</fullName>
    </submittedName>
</protein>
<dbReference type="EMBL" id="BEXD01000890">
    <property type="protein sequence ID" value="GBB90909.1"/>
    <property type="molecule type" value="Genomic_DNA"/>
</dbReference>
<dbReference type="AlphaFoldDB" id="A0A2Z6QYQ0"/>
<sequence length="74" mass="8810">MKNLSVRRSSLVTLLRLTVIRFRKRDGWKIWLLPKQNDLLGTVNNNSRIKQIMETSIIQNPHEILKKECNLLQR</sequence>
<dbReference type="Proteomes" id="UP000247702">
    <property type="component" value="Unassembled WGS sequence"/>
</dbReference>
<proteinExistence type="predicted"/>
<organism evidence="1 2">
    <name type="scientific">Rhizophagus clarus</name>
    <dbReference type="NCBI Taxonomy" id="94130"/>
    <lineage>
        <taxon>Eukaryota</taxon>
        <taxon>Fungi</taxon>
        <taxon>Fungi incertae sedis</taxon>
        <taxon>Mucoromycota</taxon>
        <taxon>Glomeromycotina</taxon>
        <taxon>Glomeromycetes</taxon>
        <taxon>Glomerales</taxon>
        <taxon>Glomeraceae</taxon>
        <taxon>Rhizophagus</taxon>
    </lineage>
</organism>